<evidence type="ECO:0008006" key="2">
    <source>
        <dbReference type="Google" id="ProtNLM"/>
    </source>
</evidence>
<organism evidence="1">
    <name type="scientific">Leptotrichia rugosa</name>
    <dbReference type="NCBI Taxonomy" id="3239302"/>
    <lineage>
        <taxon>Bacteria</taxon>
        <taxon>Fusobacteriati</taxon>
        <taxon>Fusobacteriota</taxon>
        <taxon>Fusobacteriia</taxon>
        <taxon>Fusobacteriales</taxon>
        <taxon>Leptotrichiaceae</taxon>
        <taxon>Leptotrichia</taxon>
    </lineage>
</organism>
<evidence type="ECO:0000313" key="1">
    <source>
        <dbReference type="EMBL" id="XDU66539.1"/>
    </source>
</evidence>
<dbReference type="EMBL" id="CP165644">
    <property type="protein sequence ID" value="XDU66539.1"/>
    <property type="molecule type" value="Genomic_DNA"/>
</dbReference>
<dbReference type="RefSeq" id="WP_369710862.1">
    <property type="nucleotide sequence ID" value="NZ_CP165644.1"/>
</dbReference>
<name>A0AB39VH95_9FUSO</name>
<gene>
    <name evidence="1" type="ORF">AB8B22_09035</name>
</gene>
<dbReference type="KEGG" id="lrug:AB8B22_09035"/>
<reference evidence="1" key="1">
    <citation type="submission" date="2024-07" db="EMBL/GenBank/DDBJ databases">
        <authorList>
            <person name="Li X.-J."/>
            <person name="Wang X."/>
        </authorList>
    </citation>
    <scope>NUCLEOTIDE SEQUENCE</scope>
    <source>
        <strain evidence="1">HSP-334</strain>
    </source>
</reference>
<dbReference type="AlphaFoldDB" id="A0AB39VH95"/>
<proteinExistence type="predicted"/>
<accession>A0AB39VH95</accession>
<sequence>MKKLFMIFLLAMSIQMCGPDLKLDYNVTKSENYKISEKKMKKNSLEVKKAFEEDQKKFKEKVKELATKVIEEQIKSTKNGGDDLSLQTAKQMAVRMIEKGIEYQKSKIEEIKFFSDKDAQISQKVKILDNSKIQKLQNEGVLFDLVAKKLKYKDVNDMISKMQSMDKNEGTSKIMNGIAEVMDDEMKKEENYTQVSATVNMEKINGKWQIKDLNEQIKNIEIIFSNLSQAIIK</sequence>
<protein>
    <recommendedName>
        <fullName evidence="2">DUF4878 domain-containing protein</fullName>
    </recommendedName>
</protein>